<protein>
    <recommendedName>
        <fullName evidence="2">Putative beta-lactamase-inhibitor-like PepSY-like domain-containing protein</fullName>
    </recommendedName>
</protein>
<keyword evidence="1" id="KW-0732">Signal</keyword>
<gene>
    <name evidence="3" type="ORF">HHL17_18380</name>
</gene>
<evidence type="ECO:0000256" key="1">
    <source>
        <dbReference type="SAM" id="SignalP"/>
    </source>
</evidence>
<accession>A0A848GQY1</accession>
<evidence type="ECO:0000259" key="2">
    <source>
        <dbReference type="Pfam" id="PF11396"/>
    </source>
</evidence>
<reference evidence="3 4" key="1">
    <citation type="submission" date="2020-04" db="EMBL/GenBank/DDBJ databases">
        <title>Chitinophaga sp. G-6-1-13 sp. nov., isolated from soil.</title>
        <authorList>
            <person name="Dahal R.H."/>
            <person name="Chaudhary D.K."/>
        </authorList>
    </citation>
    <scope>NUCLEOTIDE SEQUENCE [LARGE SCALE GENOMIC DNA]</scope>
    <source>
        <strain evidence="3 4">G-6-1-13</strain>
    </source>
</reference>
<dbReference type="RefSeq" id="WP_169226277.1">
    <property type="nucleotide sequence ID" value="NZ_JABBGC010000002.1"/>
</dbReference>
<dbReference type="Proteomes" id="UP000583266">
    <property type="component" value="Unassembled WGS sequence"/>
</dbReference>
<dbReference type="Pfam" id="PF11396">
    <property type="entry name" value="PepSY_like"/>
    <property type="match status" value="1"/>
</dbReference>
<name>A0A848GQY1_9BACT</name>
<dbReference type="SUPFAM" id="SSF160574">
    <property type="entry name" value="BT0923-like"/>
    <property type="match status" value="1"/>
</dbReference>
<comment type="caution">
    <text evidence="3">The sequence shown here is derived from an EMBL/GenBank/DDBJ whole genome shotgun (WGS) entry which is preliminary data.</text>
</comment>
<dbReference type="Gene3D" id="3.10.450.360">
    <property type="match status" value="1"/>
</dbReference>
<dbReference type="EMBL" id="JABBGC010000002">
    <property type="protein sequence ID" value="NML39173.1"/>
    <property type="molecule type" value="Genomic_DNA"/>
</dbReference>
<dbReference type="AlphaFoldDB" id="A0A848GQY1"/>
<sequence>MKIYVLLGCMMISASAFAQKISEAKVPAPVKTAFLKKFPAATGVKWEMEKGNYEAGFKENSQHTSAVFDAKGGWMETETAVPATALPKEATLYITSHYKGSRVKETAKIVKSNGEVNYEAEINGKDVIFDDKGKFLKEEKE</sequence>
<dbReference type="InterPro" id="IPR021533">
    <property type="entry name" value="PepSY-like"/>
</dbReference>
<evidence type="ECO:0000313" key="4">
    <source>
        <dbReference type="Proteomes" id="UP000583266"/>
    </source>
</evidence>
<feature type="signal peptide" evidence="1">
    <location>
        <begin position="1"/>
        <end position="18"/>
    </location>
</feature>
<feature type="chain" id="PRO_5032434112" description="Putative beta-lactamase-inhibitor-like PepSY-like domain-containing protein" evidence="1">
    <location>
        <begin position="19"/>
        <end position="141"/>
    </location>
</feature>
<feature type="domain" description="Putative beta-lactamase-inhibitor-like PepSY-like" evidence="2">
    <location>
        <begin position="52"/>
        <end position="137"/>
    </location>
</feature>
<organism evidence="3 4">
    <name type="scientific">Chitinophaga fulva</name>
    <dbReference type="NCBI Taxonomy" id="2728842"/>
    <lineage>
        <taxon>Bacteria</taxon>
        <taxon>Pseudomonadati</taxon>
        <taxon>Bacteroidota</taxon>
        <taxon>Chitinophagia</taxon>
        <taxon>Chitinophagales</taxon>
        <taxon>Chitinophagaceae</taxon>
        <taxon>Chitinophaga</taxon>
    </lineage>
</organism>
<proteinExistence type="predicted"/>
<keyword evidence="4" id="KW-1185">Reference proteome</keyword>
<evidence type="ECO:0000313" key="3">
    <source>
        <dbReference type="EMBL" id="NML39173.1"/>
    </source>
</evidence>